<protein>
    <recommendedName>
        <fullName evidence="3">DUF1127 domain-containing protein</fullName>
    </recommendedName>
</protein>
<gene>
    <name evidence="1" type="ORF">NTH_00817</name>
</gene>
<dbReference type="RefSeq" id="WP_338528805.1">
    <property type="nucleotide sequence ID" value="NZ_CP030941.1"/>
</dbReference>
<reference evidence="1 2" key="1">
    <citation type="submission" date="2018-07" db="EMBL/GenBank/DDBJ databases">
        <title>Genome sequence of Nitratireductor thuwali#1536.</title>
        <authorList>
            <person name="Michoud G."/>
            <person name="Merlino G."/>
            <person name="Sefrji F.O."/>
            <person name="Daffonchio D."/>
        </authorList>
    </citation>
    <scope>NUCLEOTIDE SEQUENCE [LARGE SCALE GENOMIC DNA]</scope>
    <source>
        <strain evidence="2">Nit1536</strain>
    </source>
</reference>
<accession>A0ABY5MGT5</accession>
<organism evidence="1 2">
    <name type="scientific">Nitratireductor thuwali</name>
    <dbReference type="NCBI Taxonomy" id="2267699"/>
    <lineage>
        <taxon>Bacteria</taxon>
        <taxon>Pseudomonadati</taxon>
        <taxon>Pseudomonadota</taxon>
        <taxon>Alphaproteobacteria</taxon>
        <taxon>Hyphomicrobiales</taxon>
        <taxon>Phyllobacteriaceae</taxon>
        <taxon>Nitratireductor</taxon>
    </lineage>
</organism>
<evidence type="ECO:0008006" key="3">
    <source>
        <dbReference type="Google" id="ProtNLM"/>
    </source>
</evidence>
<keyword evidence="2" id="KW-1185">Reference proteome</keyword>
<sequence length="63" mass="7254">MLKFLWSLARSRSVGRPQPQDDEEIWRRDPLAHPALQAMSERELADLPLAAGFNRVADRSQPR</sequence>
<dbReference type="Proteomes" id="UP001342418">
    <property type="component" value="Chromosome"/>
</dbReference>
<proteinExistence type="predicted"/>
<evidence type="ECO:0000313" key="2">
    <source>
        <dbReference type="Proteomes" id="UP001342418"/>
    </source>
</evidence>
<dbReference type="EMBL" id="CP030941">
    <property type="protein sequence ID" value="UUP16371.1"/>
    <property type="molecule type" value="Genomic_DNA"/>
</dbReference>
<evidence type="ECO:0000313" key="1">
    <source>
        <dbReference type="EMBL" id="UUP16371.1"/>
    </source>
</evidence>
<name>A0ABY5MGT5_9HYPH</name>